<keyword evidence="1" id="KW-1133">Transmembrane helix</keyword>
<organism evidence="2 3">
    <name type="scientific">Tumebacillus lipolyticus</name>
    <dbReference type="NCBI Taxonomy" id="1280370"/>
    <lineage>
        <taxon>Bacteria</taxon>
        <taxon>Bacillati</taxon>
        <taxon>Bacillota</taxon>
        <taxon>Bacilli</taxon>
        <taxon>Bacillales</taxon>
        <taxon>Alicyclobacillaceae</taxon>
        <taxon>Tumebacillus</taxon>
    </lineage>
</organism>
<dbReference type="EMBL" id="JBHUIO010000005">
    <property type="protein sequence ID" value="MFD2170559.1"/>
    <property type="molecule type" value="Genomic_DNA"/>
</dbReference>
<evidence type="ECO:0000256" key="1">
    <source>
        <dbReference type="SAM" id="Phobius"/>
    </source>
</evidence>
<reference evidence="3" key="1">
    <citation type="journal article" date="2019" name="Int. J. Syst. Evol. Microbiol.">
        <title>The Global Catalogue of Microorganisms (GCM) 10K type strain sequencing project: providing services to taxonomists for standard genome sequencing and annotation.</title>
        <authorList>
            <consortium name="The Broad Institute Genomics Platform"/>
            <consortium name="The Broad Institute Genome Sequencing Center for Infectious Disease"/>
            <person name="Wu L."/>
            <person name="Ma J."/>
        </authorList>
    </citation>
    <scope>NUCLEOTIDE SEQUENCE [LARGE SCALE GENOMIC DNA]</scope>
    <source>
        <strain evidence="3">CGMCC 1.13574</strain>
    </source>
</reference>
<feature type="transmembrane region" description="Helical" evidence="1">
    <location>
        <begin position="170"/>
        <end position="189"/>
    </location>
</feature>
<dbReference type="Pfam" id="PF14175">
    <property type="entry name" value="YaaC"/>
    <property type="match status" value="1"/>
</dbReference>
<sequence>MREKLLEATPKYVTPLENSKLPFEEFDYEKNQDLKRELTETWRNLKPEVQRDQYNKKIGNFYREKGYFDPTKEQNNFRLMWEEAEKRLQFDSGIKLLEINDHLQERAACDYLEMIENIDQIKSLYRFKKKSVGSTGLDANEAQIIKSCLRQGRELFESGRNSPMMVKPLIFFYSFTAYVYALIVMNNPLRYRLSMLNGSHGVNFVDSKSRIQFGGDITEGTFSDLFTSFSVINHVGNGVELLQDNRESIMAFWKSRYEISILELLSMIPELRDYYKLLTGENSRTHQLKVVRGQNHRAISWDIFIGDGHDLPSREDLESSFKDCEISRSEGKAKVSISNEKMQGIRGTIYSDIYGDFWYVENPLHPVVLPEICVHFLLMSSFSNIMRYNPYEWSRILENETDSKISLLIRRYISIFEHKLPILLMRGLTEFHAMLAKR</sequence>
<evidence type="ECO:0000313" key="2">
    <source>
        <dbReference type="EMBL" id="MFD2170559.1"/>
    </source>
</evidence>
<accession>A0ABW4ZYE1</accession>
<evidence type="ECO:0000313" key="3">
    <source>
        <dbReference type="Proteomes" id="UP001597343"/>
    </source>
</evidence>
<protein>
    <submittedName>
        <fullName evidence="2">YaaC family protein</fullName>
    </submittedName>
</protein>
<keyword evidence="1" id="KW-0472">Membrane</keyword>
<dbReference type="RefSeq" id="WP_386046591.1">
    <property type="nucleotide sequence ID" value="NZ_JBHUIO010000005.1"/>
</dbReference>
<comment type="caution">
    <text evidence="2">The sequence shown here is derived from an EMBL/GenBank/DDBJ whole genome shotgun (WGS) entry which is preliminary data.</text>
</comment>
<keyword evidence="3" id="KW-1185">Reference proteome</keyword>
<dbReference type="InterPro" id="IPR026988">
    <property type="entry name" value="YaaC-like"/>
</dbReference>
<gene>
    <name evidence="2" type="ORF">ACFSOY_11160</name>
</gene>
<proteinExistence type="predicted"/>
<keyword evidence="1" id="KW-0812">Transmembrane</keyword>
<name>A0ABW4ZYE1_9BACL</name>
<dbReference type="Proteomes" id="UP001597343">
    <property type="component" value="Unassembled WGS sequence"/>
</dbReference>